<evidence type="ECO:0000313" key="2">
    <source>
        <dbReference type="Proteomes" id="UP000729701"/>
    </source>
</evidence>
<evidence type="ECO:0000313" key="1">
    <source>
        <dbReference type="EMBL" id="MBW4667146.1"/>
    </source>
</evidence>
<comment type="caution">
    <text evidence="1">The sequence shown here is derived from an EMBL/GenBank/DDBJ whole genome shotgun (WGS) entry which is preliminary data.</text>
</comment>
<dbReference type="EMBL" id="JAHHGZ010000005">
    <property type="protein sequence ID" value="MBW4667146.1"/>
    <property type="molecule type" value="Genomic_DNA"/>
</dbReference>
<dbReference type="Proteomes" id="UP000729701">
    <property type="component" value="Unassembled WGS sequence"/>
</dbReference>
<protein>
    <submittedName>
        <fullName evidence="1">Uncharacterized protein</fullName>
    </submittedName>
</protein>
<proteinExistence type="predicted"/>
<name>A0A951QJN7_9CYAN</name>
<reference evidence="1" key="2">
    <citation type="journal article" date="2022" name="Microbiol. Resour. Announc.">
        <title>Metagenome Sequencing to Explore Phylogenomics of Terrestrial Cyanobacteria.</title>
        <authorList>
            <person name="Ward R.D."/>
            <person name="Stajich J.E."/>
            <person name="Johansen J.R."/>
            <person name="Huntemann M."/>
            <person name="Clum A."/>
            <person name="Foster B."/>
            <person name="Foster B."/>
            <person name="Roux S."/>
            <person name="Palaniappan K."/>
            <person name="Varghese N."/>
            <person name="Mukherjee S."/>
            <person name="Reddy T.B.K."/>
            <person name="Daum C."/>
            <person name="Copeland A."/>
            <person name="Chen I.A."/>
            <person name="Ivanova N.N."/>
            <person name="Kyrpides N.C."/>
            <person name="Shapiro N."/>
            <person name="Eloe-Fadrosh E.A."/>
            <person name="Pietrasiak N."/>
        </authorList>
    </citation>
    <scope>NUCLEOTIDE SEQUENCE</scope>
    <source>
        <strain evidence="1">GSE-NOS-MK-12-04C</strain>
    </source>
</reference>
<organism evidence="1 2">
    <name type="scientific">Cyanomargarita calcarea GSE-NOS-MK-12-04C</name>
    <dbReference type="NCBI Taxonomy" id="2839659"/>
    <lineage>
        <taxon>Bacteria</taxon>
        <taxon>Bacillati</taxon>
        <taxon>Cyanobacteriota</taxon>
        <taxon>Cyanophyceae</taxon>
        <taxon>Nostocales</taxon>
        <taxon>Cyanomargaritaceae</taxon>
        <taxon>Cyanomargarita</taxon>
    </lineage>
</organism>
<dbReference type="AlphaFoldDB" id="A0A951QJN7"/>
<sequence>MSLNMSKQEEMNYPVSNPMDLLFDENYLKEAVAAEALVGGNIGAGLDWGNAYPKLLLNLSLLERLTTLRVSLNREIKLTINSWDLGVGIEKALIAARACVKEKLISPPPEVIPHLSLVLQQDDLYKEEFISNRAVLRSLLKVLLTDIDWEAIAIAAANSVREQVLSQVSMGEIVSV</sequence>
<accession>A0A951QJN7</accession>
<gene>
    <name evidence="1" type="ORF">KME60_06780</name>
</gene>
<reference evidence="1" key="1">
    <citation type="submission" date="2021-05" db="EMBL/GenBank/DDBJ databases">
        <authorList>
            <person name="Pietrasiak N."/>
            <person name="Ward R."/>
            <person name="Stajich J.E."/>
            <person name="Kurbessoian T."/>
        </authorList>
    </citation>
    <scope>NUCLEOTIDE SEQUENCE</scope>
    <source>
        <strain evidence="1">GSE-NOS-MK-12-04C</strain>
    </source>
</reference>